<feature type="region of interest" description="Disordered" evidence="5">
    <location>
        <begin position="659"/>
        <end position="682"/>
    </location>
</feature>
<feature type="non-terminal residue" evidence="6">
    <location>
        <position position="1"/>
    </location>
</feature>
<evidence type="ECO:0000256" key="5">
    <source>
        <dbReference type="SAM" id="MobiDB-lite"/>
    </source>
</evidence>
<feature type="region of interest" description="Disordered" evidence="5">
    <location>
        <begin position="286"/>
        <end position="333"/>
    </location>
</feature>
<evidence type="ECO:0000256" key="3">
    <source>
        <dbReference type="ARBA" id="ARBA00022553"/>
    </source>
</evidence>
<dbReference type="Pfam" id="PF04615">
    <property type="entry name" value="Utp14"/>
    <property type="match status" value="1"/>
</dbReference>
<feature type="compositionally biased region" description="Basic residues" evidence="5">
    <location>
        <begin position="669"/>
        <end position="682"/>
    </location>
</feature>
<dbReference type="GO" id="GO:0006364">
    <property type="term" value="P:rRNA processing"/>
    <property type="evidence" value="ECO:0007669"/>
    <property type="project" value="InterPro"/>
</dbReference>
<dbReference type="GO" id="GO:0032040">
    <property type="term" value="C:small-subunit processome"/>
    <property type="evidence" value="ECO:0007669"/>
    <property type="project" value="InterPro"/>
</dbReference>
<evidence type="ECO:0000256" key="1">
    <source>
        <dbReference type="ARBA" id="ARBA00004604"/>
    </source>
</evidence>
<dbReference type="PANTHER" id="PTHR14150">
    <property type="entry name" value="U3 SMALL NUCLEOLAR RNA-ASSOCIATED PROTEIN 14"/>
    <property type="match status" value="1"/>
</dbReference>
<feature type="compositionally biased region" description="Acidic residues" evidence="5">
    <location>
        <begin position="319"/>
        <end position="328"/>
    </location>
</feature>
<feature type="compositionally biased region" description="Basic and acidic residues" evidence="5">
    <location>
        <begin position="532"/>
        <end position="551"/>
    </location>
</feature>
<comment type="similarity">
    <text evidence="2">Belongs to the UTP14 family.</text>
</comment>
<comment type="subcellular location">
    <subcellularLocation>
        <location evidence="1">Nucleus</location>
        <location evidence="1">Nucleolus</location>
    </subcellularLocation>
</comment>
<evidence type="ECO:0000256" key="2">
    <source>
        <dbReference type="ARBA" id="ARBA00007774"/>
    </source>
</evidence>
<dbReference type="Proteomes" id="UP000678393">
    <property type="component" value="Unassembled WGS sequence"/>
</dbReference>
<name>A0A8S3ZXJ7_9EUPU</name>
<feature type="region of interest" description="Disordered" evidence="5">
    <location>
        <begin position="411"/>
        <end position="590"/>
    </location>
</feature>
<protein>
    <recommendedName>
        <fullName evidence="8">U3 small nucleolar RNA-associated protein 14</fullName>
    </recommendedName>
</protein>
<proteinExistence type="inferred from homology"/>
<evidence type="ECO:0000313" key="7">
    <source>
        <dbReference type="Proteomes" id="UP000678393"/>
    </source>
</evidence>
<feature type="compositionally biased region" description="Basic residues" evidence="5">
    <location>
        <begin position="65"/>
        <end position="77"/>
    </location>
</feature>
<organism evidence="6 7">
    <name type="scientific">Candidula unifasciata</name>
    <dbReference type="NCBI Taxonomy" id="100452"/>
    <lineage>
        <taxon>Eukaryota</taxon>
        <taxon>Metazoa</taxon>
        <taxon>Spiralia</taxon>
        <taxon>Lophotrochozoa</taxon>
        <taxon>Mollusca</taxon>
        <taxon>Gastropoda</taxon>
        <taxon>Heterobranchia</taxon>
        <taxon>Euthyneura</taxon>
        <taxon>Panpulmonata</taxon>
        <taxon>Eupulmonata</taxon>
        <taxon>Stylommatophora</taxon>
        <taxon>Helicina</taxon>
        <taxon>Helicoidea</taxon>
        <taxon>Geomitridae</taxon>
        <taxon>Candidula</taxon>
    </lineage>
</organism>
<sequence>EAVVGGEEEEEIDDRAHEKLLTSIYALSGKKRYTNVVRGLPSTSSSVDLIVHAKSKIRLEDLKMKPSKGKSQLKKPRTSLETEKAQRQIARDTMASEMSKWDPVVHEIRAAPQVIFSKRPHGIKMYEAVQPKAFTPRTALEKEIYEALGKSEDVLRPDQKLTVAEQRALKVMSVKEAKQRRAELLRHHELLSRMELKAKWQNKIKSKRYRKIVRKEKVMAEKKLLEELQKENPEAFLERLGQIERDRMEERLTLKHRGGGKFSRMHKAYSKFDDKTRESIQEMLQKSRELTKKQQEASSSEDESANVNTSEADRKIEDMNESDGEDDDDAKKTGARASQLEFLKAVNKKAGGWLDVHKTTFVYTQQASQAVADVHTDGANIDAHISGIASVGNGVSLEAETHGDDYTEKISVSADSEKDPSNEVTQTSKDTVDLVKHRPEHTHSQASSQDSEVSDIPLITSEEKKKKRRKRNPKKDQENPSNSSGASVSKEKPVEEVTLLVVSDKTKDDNSDEEMTVTMEELFQDEDVVEQFAREKAEAEEKSRPKLEDAKLPGWGSWAGPDYKSSRQNQKQKQKEKIKQPNVWLNPDRDAAMRKLQPKTVPFPYTSVQQYEASVRQPVSRGFVRETAFKLLTKPEVVTKLGHIIKPLDKDDYVKEREIEFDDEPKTSSSHKKRGQKRKSVK</sequence>
<feature type="region of interest" description="Disordered" evidence="5">
    <location>
        <begin position="61"/>
        <end position="96"/>
    </location>
</feature>
<evidence type="ECO:0000313" key="6">
    <source>
        <dbReference type="EMBL" id="CAG5134199.1"/>
    </source>
</evidence>
<keyword evidence="3" id="KW-0597">Phosphoprotein</keyword>
<dbReference type="EMBL" id="CAJHNH020006902">
    <property type="protein sequence ID" value="CAG5134199.1"/>
    <property type="molecule type" value="Genomic_DNA"/>
</dbReference>
<feature type="compositionally biased region" description="Basic and acidic residues" evidence="5">
    <location>
        <begin position="430"/>
        <end position="443"/>
    </location>
</feature>
<reference evidence="6" key="1">
    <citation type="submission" date="2021-04" db="EMBL/GenBank/DDBJ databases">
        <authorList>
            <consortium name="Molecular Ecology Group"/>
        </authorList>
    </citation>
    <scope>NUCLEOTIDE SEQUENCE</scope>
</reference>
<feature type="compositionally biased region" description="Basic and acidic residues" evidence="5">
    <location>
        <begin position="78"/>
        <end position="90"/>
    </location>
</feature>
<feature type="compositionally biased region" description="Basic and acidic residues" evidence="5">
    <location>
        <begin position="286"/>
        <end position="295"/>
    </location>
</feature>
<gene>
    <name evidence="6" type="ORF">CUNI_LOCUS19757</name>
</gene>
<evidence type="ECO:0000256" key="4">
    <source>
        <dbReference type="ARBA" id="ARBA00023242"/>
    </source>
</evidence>
<keyword evidence="7" id="KW-1185">Reference proteome</keyword>
<comment type="caution">
    <text evidence="6">The sequence shown here is derived from an EMBL/GenBank/DDBJ whole genome shotgun (WGS) entry which is preliminary data.</text>
</comment>
<dbReference type="InterPro" id="IPR006709">
    <property type="entry name" value="SSU_processome_Utp14"/>
</dbReference>
<keyword evidence="4" id="KW-0539">Nucleus</keyword>
<dbReference type="AlphaFoldDB" id="A0A8S3ZXJ7"/>
<accession>A0A8S3ZXJ7</accession>
<evidence type="ECO:0008006" key="8">
    <source>
        <dbReference type="Google" id="ProtNLM"/>
    </source>
</evidence>
<dbReference type="OrthoDB" id="277439at2759"/>
<dbReference type="PANTHER" id="PTHR14150:SF12">
    <property type="entry name" value="U3 SMALL NUCLEOLAR RNA-ASSOCIATED PROTEIN 14 HOMOLOG A"/>
    <property type="match status" value="1"/>
</dbReference>